<dbReference type="EMBL" id="FOKW01000003">
    <property type="protein sequence ID" value="SFB93546.1"/>
    <property type="molecule type" value="Genomic_DNA"/>
</dbReference>
<feature type="transmembrane region" description="Helical" evidence="1">
    <location>
        <begin position="172"/>
        <end position="194"/>
    </location>
</feature>
<reference evidence="4" key="1">
    <citation type="submission" date="2016-10" db="EMBL/GenBank/DDBJ databases">
        <authorList>
            <person name="Varghese N."/>
            <person name="Submissions S."/>
        </authorList>
    </citation>
    <scope>NUCLEOTIDE SEQUENCE [LARGE SCALE GENOMIC DNA]</scope>
    <source>
        <strain evidence="4">DSM 13078</strain>
    </source>
</reference>
<feature type="transmembrane region" description="Helical" evidence="1">
    <location>
        <begin position="94"/>
        <end position="118"/>
    </location>
</feature>
<organism evidence="3 4">
    <name type="scientific">Natronobacterium haloterrestre</name>
    <name type="common">Halobiforma haloterrestris</name>
    <dbReference type="NCBI Taxonomy" id="148448"/>
    <lineage>
        <taxon>Archaea</taxon>
        <taxon>Methanobacteriati</taxon>
        <taxon>Methanobacteriota</taxon>
        <taxon>Stenosarchaea group</taxon>
        <taxon>Halobacteria</taxon>
        <taxon>Halobacteriales</taxon>
        <taxon>Natrialbaceae</taxon>
        <taxon>Natronobacterium</taxon>
    </lineage>
</organism>
<evidence type="ECO:0000256" key="1">
    <source>
        <dbReference type="SAM" id="Phobius"/>
    </source>
</evidence>
<feature type="transmembrane region" description="Helical" evidence="1">
    <location>
        <begin position="21"/>
        <end position="38"/>
    </location>
</feature>
<accession>A0A1I1F3L3</accession>
<dbReference type="AlphaFoldDB" id="A0A1I1F3L3"/>
<feature type="transmembrane region" description="Helical" evidence="1">
    <location>
        <begin position="44"/>
        <end position="66"/>
    </location>
</feature>
<dbReference type="RefSeq" id="WP_089786651.1">
    <property type="nucleotide sequence ID" value="NZ_FOKW01000003.1"/>
</dbReference>
<keyword evidence="1" id="KW-0472">Membrane</keyword>
<protein>
    <submittedName>
        <fullName evidence="3">Uncharacterized membrane protein</fullName>
    </submittedName>
</protein>
<evidence type="ECO:0000259" key="2">
    <source>
        <dbReference type="Pfam" id="PF07760"/>
    </source>
</evidence>
<dbReference type="Pfam" id="PF07760">
    <property type="entry name" value="DUF1616"/>
    <property type="match status" value="1"/>
</dbReference>
<evidence type="ECO:0000313" key="3">
    <source>
        <dbReference type="EMBL" id="SFB93546.1"/>
    </source>
</evidence>
<keyword evidence="1" id="KW-0812">Transmembrane</keyword>
<name>A0A1I1F3L3_NATHA</name>
<proteinExistence type="predicted"/>
<gene>
    <name evidence="3" type="ORF">SAMN05444422_103129</name>
</gene>
<sequence>MSFRTATRTRLGSIRKYPTDLAVVSIAAVVAYLVVTSVPPGNEIRLFATFGLALFFPGYGLVSVLFPAEARNAREAAATEAETRPRGIDVVERLGLSFALSIAVVPPIVLVLAVTEWGVTPEPAAAALGVLTVAFAQLGAVRRLRTPEADRFTFSLASRIARVRRVGSGLQVSSVLLVIAIGVAVGALLVGFLAPAATGGFAELALYSENQDGDLVAGDLPDEVAPGEPVPITVAIENHEDEQTEYTAVVQQQTLENGEVVERTELGQLESSVSPGDTAMSEYEATPTAAPGETVRISVLLYEGEPPAEPTNDNAVEDTYFWVTVTEDAADGTDEA</sequence>
<feature type="transmembrane region" description="Helical" evidence="1">
    <location>
        <begin position="124"/>
        <end position="141"/>
    </location>
</feature>
<dbReference type="Proteomes" id="UP000199161">
    <property type="component" value="Unassembled WGS sequence"/>
</dbReference>
<keyword evidence="1" id="KW-1133">Transmembrane helix</keyword>
<keyword evidence="4" id="KW-1185">Reference proteome</keyword>
<dbReference type="OrthoDB" id="82282at2157"/>
<feature type="domain" description="DUF1616" evidence="2">
    <location>
        <begin position="23"/>
        <end position="324"/>
    </location>
</feature>
<evidence type="ECO:0000313" key="4">
    <source>
        <dbReference type="Proteomes" id="UP000199161"/>
    </source>
</evidence>
<dbReference type="InterPro" id="IPR011674">
    <property type="entry name" value="DUF1616"/>
</dbReference>